<protein>
    <submittedName>
        <fullName evidence="2">Uncharacterized protein</fullName>
    </submittedName>
</protein>
<feature type="compositionally biased region" description="Basic residues" evidence="1">
    <location>
        <begin position="37"/>
        <end position="46"/>
    </location>
</feature>
<organism evidence="2 3">
    <name type="scientific">Adiantum capillus-veneris</name>
    <name type="common">Maidenhair fern</name>
    <dbReference type="NCBI Taxonomy" id="13818"/>
    <lineage>
        <taxon>Eukaryota</taxon>
        <taxon>Viridiplantae</taxon>
        <taxon>Streptophyta</taxon>
        <taxon>Embryophyta</taxon>
        <taxon>Tracheophyta</taxon>
        <taxon>Polypodiopsida</taxon>
        <taxon>Polypodiidae</taxon>
        <taxon>Polypodiales</taxon>
        <taxon>Pteridineae</taxon>
        <taxon>Pteridaceae</taxon>
        <taxon>Vittarioideae</taxon>
        <taxon>Adiantum</taxon>
    </lineage>
</organism>
<proteinExistence type="predicted"/>
<feature type="compositionally biased region" description="Low complexity" evidence="1">
    <location>
        <begin position="49"/>
        <end position="75"/>
    </location>
</feature>
<sequence length="520" mass="56747">MRPSDQHGIQLAEAVHKPHKGWRACWGKLHCFASPSRKRDRRHPRLLHAPSSANPSSNGNIQISEPMPSSSSISPLVHAPPPSPASLSYIENLPSPAALLTLFPLKCVDDLCSDATPRGYSSFRGLDPVLVTPPLHSTLTTEPTTPLSTAPFTPPPELAHLTTPPSPEVPFAELVASSLSVKCAEQLSDQTSTIEASIDPTNFEIGYRLYSRNPVTISEASSTEAPSPLPERVPFLQGSTGSAAITSLLERASPFGFNQATTADEYGHCSPELIYQHVPHDEGSQHVQVENTLLRLQSDALCSGKHLQNDDVAIAAEHSYEQGSKEQQALQVLNNGYQRRQSEISEPSSANCAQVLEDSYCKNIEDGPGFFSTRNLSEGNIVLQPNDSKRGLECNANQTTLSYTSCCVERQMDGIQCAQNCSTCGLLTSKCGALLEALHETKEKLSLIEEKGNMFDDRDTKCKQIFEWLQLEARSQQASIARLSEELSWQDEAFLDLQTKYLAELGVELPLSSAELPSKT</sequence>
<dbReference type="OrthoDB" id="1925801at2759"/>
<gene>
    <name evidence="2" type="ORF">GOP47_0013381</name>
</gene>
<evidence type="ECO:0000313" key="2">
    <source>
        <dbReference type="EMBL" id="KAI5071130.1"/>
    </source>
</evidence>
<evidence type="ECO:0000313" key="3">
    <source>
        <dbReference type="Proteomes" id="UP000886520"/>
    </source>
</evidence>
<dbReference type="AlphaFoldDB" id="A0A9D4UNE1"/>
<accession>A0A9D4UNE1</accession>
<dbReference type="PANTHER" id="PTHR31798:SF10">
    <property type="entry name" value="OS02G0822000 PROTEIN"/>
    <property type="match status" value="1"/>
</dbReference>
<keyword evidence="3" id="KW-1185">Reference proteome</keyword>
<evidence type="ECO:0000256" key="1">
    <source>
        <dbReference type="SAM" id="MobiDB-lite"/>
    </source>
</evidence>
<name>A0A9D4UNE1_ADICA</name>
<reference evidence="2" key="1">
    <citation type="submission" date="2021-01" db="EMBL/GenBank/DDBJ databases">
        <title>Adiantum capillus-veneris genome.</title>
        <authorList>
            <person name="Fang Y."/>
            <person name="Liao Q."/>
        </authorList>
    </citation>
    <scope>NUCLEOTIDE SEQUENCE</scope>
    <source>
        <strain evidence="2">H3</strain>
        <tissue evidence="2">Leaf</tissue>
    </source>
</reference>
<dbReference type="Proteomes" id="UP000886520">
    <property type="component" value="Chromosome 13"/>
</dbReference>
<dbReference type="PANTHER" id="PTHR31798">
    <property type="entry name" value="HYDROXYPROLINE-RICH GLYCOPROTEIN-LIKE"/>
    <property type="match status" value="1"/>
</dbReference>
<comment type="caution">
    <text evidence="2">The sequence shown here is derived from an EMBL/GenBank/DDBJ whole genome shotgun (WGS) entry which is preliminary data.</text>
</comment>
<feature type="region of interest" description="Disordered" evidence="1">
    <location>
        <begin position="37"/>
        <end position="78"/>
    </location>
</feature>
<dbReference type="EMBL" id="JABFUD020000013">
    <property type="protein sequence ID" value="KAI5071130.1"/>
    <property type="molecule type" value="Genomic_DNA"/>
</dbReference>
<dbReference type="InterPro" id="IPR040420">
    <property type="entry name" value="At1g76660-like"/>
</dbReference>